<gene>
    <name evidence="1" type="ORF">J1N35_044966</name>
</gene>
<sequence length="198" mass="21909">MAKPLKKLVSCVVLDPDGTLLNIDGVVSEVLKGFLAKYGKQWDGREDQRTVGKIPLEATIAVVEEYGLPCGKEEFLAELHPVFYAYCLLNLYFARWKDYFFAIVGGNEVTARKPSPDIFLEATKRLNRDPSSYLFFLSLILGTCIARPGITGGKAAGMEVVAVPSVPKRAHLYTSADEVINSLLDLQPEKWGLPPFQD</sequence>
<dbReference type="AlphaFoldDB" id="A0A9D3UA78"/>
<name>A0A9D3UA78_9ROSI</name>
<dbReference type="Proteomes" id="UP000828251">
    <property type="component" value="Unassembled WGS sequence"/>
</dbReference>
<dbReference type="PANTHER" id="PTHR18901">
    <property type="entry name" value="2-DEOXYGLUCOSE-6-PHOSPHATE PHOSPHATASE 2"/>
    <property type="match status" value="1"/>
</dbReference>
<protein>
    <recommendedName>
        <fullName evidence="3">Riboflavin kinase</fullName>
    </recommendedName>
</protein>
<organism evidence="1 2">
    <name type="scientific">Gossypium stocksii</name>
    <dbReference type="NCBI Taxonomy" id="47602"/>
    <lineage>
        <taxon>Eukaryota</taxon>
        <taxon>Viridiplantae</taxon>
        <taxon>Streptophyta</taxon>
        <taxon>Embryophyta</taxon>
        <taxon>Tracheophyta</taxon>
        <taxon>Spermatophyta</taxon>
        <taxon>Magnoliopsida</taxon>
        <taxon>eudicotyledons</taxon>
        <taxon>Gunneridae</taxon>
        <taxon>Pentapetalae</taxon>
        <taxon>rosids</taxon>
        <taxon>malvids</taxon>
        <taxon>Malvales</taxon>
        <taxon>Malvaceae</taxon>
        <taxon>Malvoideae</taxon>
        <taxon>Gossypium</taxon>
    </lineage>
</organism>
<dbReference type="InterPro" id="IPR023198">
    <property type="entry name" value="PGP-like_dom2"/>
</dbReference>
<dbReference type="EMBL" id="JAIQCV010000013">
    <property type="protein sequence ID" value="KAH1032792.1"/>
    <property type="molecule type" value="Genomic_DNA"/>
</dbReference>
<keyword evidence="2" id="KW-1185">Reference proteome</keyword>
<dbReference type="InterPro" id="IPR036412">
    <property type="entry name" value="HAD-like_sf"/>
</dbReference>
<evidence type="ECO:0000313" key="2">
    <source>
        <dbReference type="Proteomes" id="UP000828251"/>
    </source>
</evidence>
<dbReference type="SUPFAM" id="SSF56784">
    <property type="entry name" value="HAD-like"/>
    <property type="match status" value="1"/>
</dbReference>
<dbReference type="GO" id="GO:0006114">
    <property type="term" value="P:glycerol biosynthetic process"/>
    <property type="evidence" value="ECO:0007669"/>
    <property type="project" value="TreeGrafter"/>
</dbReference>
<proteinExistence type="predicted"/>
<dbReference type="Gene3D" id="3.40.50.1000">
    <property type="entry name" value="HAD superfamily/HAD-like"/>
    <property type="match status" value="1"/>
</dbReference>
<reference evidence="1 2" key="1">
    <citation type="journal article" date="2021" name="Plant Biotechnol. J.">
        <title>Multi-omics assisted identification of the key and species-specific regulatory components of drought-tolerant mechanisms in Gossypium stocksii.</title>
        <authorList>
            <person name="Yu D."/>
            <person name="Ke L."/>
            <person name="Zhang D."/>
            <person name="Wu Y."/>
            <person name="Sun Y."/>
            <person name="Mei J."/>
            <person name="Sun J."/>
            <person name="Sun Y."/>
        </authorList>
    </citation>
    <scope>NUCLEOTIDE SEQUENCE [LARGE SCALE GENOMIC DNA]</scope>
    <source>
        <strain evidence="2">cv. E1</strain>
        <tissue evidence="1">Leaf</tissue>
    </source>
</reference>
<evidence type="ECO:0008006" key="3">
    <source>
        <dbReference type="Google" id="ProtNLM"/>
    </source>
</evidence>
<accession>A0A9D3UA78</accession>
<evidence type="ECO:0000313" key="1">
    <source>
        <dbReference type="EMBL" id="KAH1032792.1"/>
    </source>
</evidence>
<dbReference type="OrthoDB" id="276388at2759"/>
<dbReference type="GO" id="GO:0043136">
    <property type="term" value="F:sn-glycerol 3-phosphatase activity"/>
    <property type="evidence" value="ECO:0007669"/>
    <property type="project" value="TreeGrafter"/>
</dbReference>
<comment type="caution">
    <text evidence="1">The sequence shown here is derived from an EMBL/GenBank/DDBJ whole genome shotgun (WGS) entry which is preliminary data.</text>
</comment>
<dbReference type="InterPro" id="IPR023214">
    <property type="entry name" value="HAD_sf"/>
</dbReference>
<dbReference type="PANTHER" id="PTHR18901:SF44">
    <property type="entry name" value="OS01G0757900 PROTEIN"/>
    <property type="match status" value="1"/>
</dbReference>
<feature type="non-terminal residue" evidence="1">
    <location>
        <position position="198"/>
    </location>
</feature>
<dbReference type="Gene3D" id="1.10.150.240">
    <property type="entry name" value="Putative phosphatase, domain 2"/>
    <property type="match status" value="1"/>
</dbReference>